<proteinExistence type="predicted"/>
<protein>
    <submittedName>
        <fullName evidence="1">Uncharacterized protein</fullName>
    </submittedName>
</protein>
<dbReference type="EMBL" id="JAYFSI010000020">
    <property type="protein sequence ID" value="MEA5367201.1"/>
    <property type="molecule type" value="Genomic_DNA"/>
</dbReference>
<dbReference type="RefSeq" id="WP_323337009.1">
    <property type="nucleotide sequence ID" value="NZ_JAYFSI010000020.1"/>
</dbReference>
<comment type="caution">
    <text evidence="1">The sequence shown here is derived from an EMBL/GenBank/DDBJ whole genome shotgun (WGS) entry which is preliminary data.</text>
</comment>
<sequence>MTDAPQSPLVPDQPGTPPIRLLKLVTDAYTDAQLRLAYAERDGHGWGSYRKLGYDLIGVGARVIVHAYARCEPPAGDPRTVAAEVVRALRTTLRLAEQLENNPPGADSLAMDIESLAEDCAQAAGLLYRLSAGLSPAAIAEIHPVGYMSPRAKGSPISVAASQLWRWLRRGRSG</sequence>
<keyword evidence="2" id="KW-1185">Reference proteome</keyword>
<accession>A0ABU5RLM4</accession>
<reference evidence="1 2" key="1">
    <citation type="submission" date="2023-12" db="EMBL/GenBank/DDBJ databases">
        <title>Amycolatopsis sp. V23-08.</title>
        <authorList>
            <person name="Somphong A."/>
        </authorList>
    </citation>
    <scope>NUCLEOTIDE SEQUENCE [LARGE SCALE GENOMIC DNA]</scope>
    <source>
        <strain evidence="1 2">V23-08</strain>
    </source>
</reference>
<dbReference type="Proteomes" id="UP001304298">
    <property type="component" value="Unassembled WGS sequence"/>
</dbReference>
<evidence type="ECO:0000313" key="1">
    <source>
        <dbReference type="EMBL" id="MEA5367201.1"/>
    </source>
</evidence>
<organism evidence="1 2">
    <name type="scientific">Amycolatopsis heterodermiae</name>
    <dbReference type="NCBI Taxonomy" id="3110235"/>
    <lineage>
        <taxon>Bacteria</taxon>
        <taxon>Bacillati</taxon>
        <taxon>Actinomycetota</taxon>
        <taxon>Actinomycetes</taxon>
        <taxon>Pseudonocardiales</taxon>
        <taxon>Pseudonocardiaceae</taxon>
        <taxon>Amycolatopsis</taxon>
    </lineage>
</organism>
<name>A0ABU5RLM4_9PSEU</name>
<evidence type="ECO:0000313" key="2">
    <source>
        <dbReference type="Proteomes" id="UP001304298"/>
    </source>
</evidence>
<gene>
    <name evidence="1" type="ORF">VA596_47275</name>
</gene>